<reference evidence="3" key="2">
    <citation type="submission" date="2021-04" db="EMBL/GenBank/DDBJ databases">
        <authorList>
            <person name="Gilroy R."/>
        </authorList>
    </citation>
    <scope>NUCLEOTIDE SEQUENCE</scope>
    <source>
        <strain evidence="3">ChiSjej2B20-11307</strain>
    </source>
</reference>
<evidence type="ECO:0000256" key="1">
    <source>
        <dbReference type="SAM" id="MobiDB-lite"/>
    </source>
</evidence>
<feature type="compositionally biased region" description="Basic and acidic residues" evidence="1">
    <location>
        <begin position="38"/>
        <end position="55"/>
    </location>
</feature>
<name>A0A9D2KIW1_9FIRM</name>
<feature type="signal peptide" evidence="2">
    <location>
        <begin position="1"/>
        <end position="23"/>
    </location>
</feature>
<reference evidence="3" key="1">
    <citation type="journal article" date="2021" name="PeerJ">
        <title>Extensive microbial diversity within the chicken gut microbiome revealed by metagenomics and culture.</title>
        <authorList>
            <person name="Gilroy R."/>
            <person name="Ravi A."/>
            <person name="Getino M."/>
            <person name="Pursley I."/>
            <person name="Horton D.L."/>
            <person name="Alikhan N.F."/>
            <person name="Baker D."/>
            <person name="Gharbi K."/>
            <person name="Hall N."/>
            <person name="Watson M."/>
            <person name="Adriaenssens E.M."/>
            <person name="Foster-Nyarko E."/>
            <person name="Jarju S."/>
            <person name="Secka A."/>
            <person name="Antonio M."/>
            <person name="Oren A."/>
            <person name="Chaudhuri R.R."/>
            <person name="La Ragione R."/>
            <person name="Hildebrand F."/>
            <person name="Pallen M.J."/>
        </authorList>
    </citation>
    <scope>NUCLEOTIDE SEQUENCE</scope>
    <source>
        <strain evidence="3">ChiSjej2B20-11307</strain>
    </source>
</reference>
<evidence type="ECO:0000313" key="3">
    <source>
        <dbReference type="EMBL" id="HJA05956.1"/>
    </source>
</evidence>
<keyword evidence="2" id="KW-0732">Signal</keyword>
<proteinExistence type="predicted"/>
<accession>A0A9D2KIW1</accession>
<dbReference type="EMBL" id="DXAK01000010">
    <property type="protein sequence ID" value="HJA05956.1"/>
    <property type="molecule type" value="Genomic_DNA"/>
</dbReference>
<gene>
    <name evidence="3" type="ORF">H9798_02230</name>
</gene>
<sequence length="196" mass="21964">MSRKRYIFICKAMVLSMTFFLLSGCGKDASENTNAEIEETREQEEMSETELKEDQTDVEQEEIVSTTQNADTEVMNATIYYVDADTAEIVTKTAEVKNEKDIWNILKEEGVLSEDCEILNFKINEAEKKIDLDFNSATGERIRSMGTTGETEIIGCIVNTYLDTYGCDGIRLTEEGNVLQTSSGANFDGYSGKITF</sequence>
<comment type="caution">
    <text evidence="3">The sequence shown here is derived from an EMBL/GenBank/DDBJ whole genome shotgun (WGS) entry which is preliminary data.</text>
</comment>
<feature type="chain" id="PRO_5038941979" evidence="2">
    <location>
        <begin position="24"/>
        <end position="196"/>
    </location>
</feature>
<protein>
    <submittedName>
        <fullName evidence="3">GerMN domain-containing protein</fullName>
    </submittedName>
</protein>
<dbReference type="AlphaFoldDB" id="A0A9D2KIW1"/>
<evidence type="ECO:0000313" key="4">
    <source>
        <dbReference type="Proteomes" id="UP000824223"/>
    </source>
</evidence>
<organism evidence="3 4">
    <name type="scientific">Candidatus Mediterraneibacter pullicola</name>
    <dbReference type="NCBI Taxonomy" id="2838682"/>
    <lineage>
        <taxon>Bacteria</taxon>
        <taxon>Bacillati</taxon>
        <taxon>Bacillota</taxon>
        <taxon>Clostridia</taxon>
        <taxon>Lachnospirales</taxon>
        <taxon>Lachnospiraceae</taxon>
        <taxon>Mediterraneibacter</taxon>
    </lineage>
</organism>
<evidence type="ECO:0000256" key="2">
    <source>
        <dbReference type="SAM" id="SignalP"/>
    </source>
</evidence>
<dbReference type="PROSITE" id="PS51257">
    <property type="entry name" value="PROKAR_LIPOPROTEIN"/>
    <property type="match status" value="1"/>
</dbReference>
<dbReference type="Proteomes" id="UP000824223">
    <property type="component" value="Unassembled WGS sequence"/>
</dbReference>
<feature type="region of interest" description="Disordered" evidence="1">
    <location>
        <begin position="33"/>
        <end position="59"/>
    </location>
</feature>